<reference evidence="1 2" key="2">
    <citation type="submission" date="2014-10" db="EMBL/GenBank/DDBJ databases">
        <title>Paracoccus sanguinis sp. nov., isolated from clinical specimens of New York State patients.</title>
        <authorList>
            <person name="Mingle L.A."/>
            <person name="Cole J.A."/>
            <person name="Lapierre P."/>
            <person name="Musser K.A."/>
        </authorList>
    </citation>
    <scope>NUCLEOTIDE SEQUENCE [LARGE SCALE GENOMIC DNA]</scope>
    <source>
        <strain evidence="1 2">JCM 14014</strain>
    </source>
</reference>
<dbReference type="AlphaFoldDB" id="A0A099EUE5"/>
<organism evidence="1 2">
    <name type="scientific">Paracoccus halophilus</name>
    <dbReference type="NCBI Taxonomy" id="376733"/>
    <lineage>
        <taxon>Bacteria</taxon>
        <taxon>Pseudomonadati</taxon>
        <taxon>Pseudomonadota</taxon>
        <taxon>Alphaproteobacteria</taxon>
        <taxon>Rhodobacterales</taxon>
        <taxon>Paracoccaceae</taxon>
        <taxon>Paracoccus</taxon>
    </lineage>
</organism>
<dbReference type="Proteomes" id="UP000029846">
    <property type="component" value="Unassembled WGS sequence"/>
</dbReference>
<evidence type="ECO:0000313" key="1">
    <source>
        <dbReference type="EMBL" id="KGJ01632.1"/>
    </source>
</evidence>
<dbReference type="EMBL" id="JRKN01000070">
    <property type="protein sequence ID" value="KGJ01632.1"/>
    <property type="molecule type" value="Genomic_DNA"/>
</dbReference>
<protein>
    <submittedName>
        <fullName evidence="1">Uncharacterized protein</fullName>
    </submittedName>
</protein>
<sequence length="77" mass="9419">MRRLKAAFQFFSEVVEINRSFLQWRRLTSLIQTAEMRRFWLCIQKTSCSLERHFQEVIKWRCGKGYRCCGRGWIGFH</sequence>
<accession>A0A099EUE5</accession>
<reference evidence="1 2" key="1">
    <citation type="submission" date="2014-09" db="EMBL/GenBank/DDBJ databases">
        <authorList>
            <person name="McGinnis J.M."/>
            <person name="Wolfgang W.J."/>
        </authorList>
    </citation>
    <scope>NUCLEOTIDE SEQUENCE [LARGE SCALE GENOMIC DNA]</scope>
    <source>
        <strain evidence="1 2">JCM 14014</strain>
    </source>
</reference>
<name>A0A099EUE5_9RHOB</name>
<evidence type="ECO:0000313" key="2">
    <source>
        <dbReference type="Proteomes" id="UP000029846"/>
    </source>
</evidence>
<gene>
    <name evidence="1" type="ORF">IT41_19660</name>
</gene>
<proteinExistence type="predicted"/>
<keyword evidence="2" id="KW-1185">Reference proteome</keyword>
<comment type="caution">
    <text evidence="1">The sequence shown here is derived from an EMBL/GenBank/DDBJ whole genome shotgun (WGS) entry which is preliminary data.</text>
</comment>